<evidence type="ECO:0000313" key="2">
    <source>
        <dbReference type="EMBL" id="RZU38973.1"/>
    </source>
</evidence>
<protein>
    <recommendedName>
        <fullName evidence="4">Dolichyl-phosphate-mannose-protein mannosyltransferase</fullName>
    </recommendedName>
</protein>
<organism evidence="2 3">
    <name type="scientific">Edaphobacter modestus</name>
    <dbReference type="NCBI Taxonomy" id="388466"/>
    <lineage>
        <taxon>Bacteria</taxon>
        <taxon>Pseudomonadati</taxon>
        <taxon>Acidobacteriota</taxon>
        <taxon>Terriglobia</taxon>
        <taxon>Terriglobales</taxon>
        <taxon>Acidobacteriaceae</taxon>
        <taxon>Edaphobacter</taxon>
    </lineage>
</organism>
<keyword evidence="1" id="KW-0812">Transmembrane</keyword>
<dbReference type="Proteomes" id="UP000292958">
    <property type="component" value="Unassembled WGS sequence"/>
</dbReference>
<reference evidence="2 3" key="1">
    <citation type="submission" date="2019-02" db="EMBL/GenBank/DDBJ databases">
        <title>Genomic Encyclopedia of Archaeal and Bacterial Type Strains, Phase II (KMG-II): from individual species to whole genera.</title>
        <authorList>
            <person name="Goeker M."/>
        </authorList>
    </citation>
    <scope>NUCLEOTIDE SEQUENCE [LARGE SCALE GENOMIC DNA]</scope>
    <source>
        <strain evidence="2 3">DSM 18101</strain>
    </source>
</reference>
<feature type="transmembrane region" description="Helical" evidence="1">
    <location>
        <begin position="306"/>
        <end position="329"/>
    </location>
</feature>
<proteinExistence type="predicted"/>
<feature type="transmembrane region" description="Helical" evidence="1">
    <location>
        <begin position="209"/>
        <end position="230"/>
    </location>
</feature>
<name>A0A4Q7YQ24_9BACT</name>
<keyword evidence="1" id="KW-0472">Membrane</keyword>
<feature type="transmembrane region" description="Helical" evidence="1">
    <location>
        <begin position="16"/>
        <end position="37"/>
    </location>
</feature>
<keyword evidence="1" id="KW-1133">Transmembrane helix</keyword>
<accession>A0A4Q7YQ24</accession>
<feature type="transmembrane region" description="Helical" evidence="1">
    <location>
        <begin position="341"/>
        <end position="361"/>
    </location>
</feature>
<feature type="transmembrane region" description="Helical" evidence="1">
    <location>
        <begin position="283"/>
        <end position="300"/>
    </location>
</feature>
<evidence type="ECO:0000313" key="3">
    <source>
        <dbReference type="Proteomes" id="UP000292958"/>
    </source>
</evidence>
<gene>
    <name evidence="2" type="ORF">BDD14_0295</name>
</gene>
<sequence length="486" mass="54629">MNSVQESFSFLLKKRIVWICACLALSTAIVPFARAFFRVEVDYNEGWNVYNASIVADHQLLYREKYAWTTVNYPMLSFFIQAQLHRLTHEYLFTARAVSVLSLICCSVLVGAIVRRLSGSWQASTLACFYCLALFCTDADIYVGMDDPQMFAQVFFLAGLLVYLWRRESLLAVAFAALLFVVGGCIKHNPIDFPLAVLLELALISLRRALWFSGWGLFFASVAVALNVHYGGPHFLSQLLAPRGYSVGKVFDQLVNVFGPLLLPLCVALYTAFVVCKDERRRIAAILLATTLVVGGYFGGGQGVSINALFSALLAMAIVVGLFYAEVASARWRWAKRLEPAYAPLLLFGSLVIPLIISGNWNPLRRLRETASAERRFDEDVALLHSRMGPALCESLLRCYFAGKPYLYDPFNATRLIRFGKLDAGVIVQEVRRQRYGTIQFDEPIRDQRDSERFDPAILAAIEENYVLALEHKDGVIYVPKTKPEY</sequence>
<feature type="transmembrane region" description="Helical" evidence="1">
    <location>
        <begin position="257"/>
        <end position="276"/>
    </location>
</feature>
<comment type="caution">
    <text evidence="2">The sequence shown here is derived from an EMBL/GenBank/DDBJ whole genome shotgun (WGS) entry which is preliminary data.</text>
</comment>
<dbReference type="RefSeq" id="WP_165419869.1">
    <property type="nucleotide sequence ID" value="NZ_SHKW01000001.1"/>
</dbReference>
<dbReference type="AlphaFoldDB" id="A0A4Q7YQ24"/>
<dbReference type="EMBL" id="SHKW01000001">
    <property type="protein sequence ID" value="RZU38973.1"/>
    <property type="molecule type" value="Genomic_DNA"/>
</dbReference>
<feature type="transmembrane region" description="Helical" evidence="1">
    <location>
        <begin position="149"/>
        <end position="165"/>
    </location>
</feature>
<evidence type="ECO:0000256" key="1">
    <source>
        <dbReference type="SAM" id="Phobius"/>
    </source>
</evidence>
<evidence type="ECO:0008006" key="4">
    <source>
        <dbReference type="Google" id="ProtNLM"/>
    </source>
</evidence>
<keyword evidence="3" id="KW-1185">Reference proteome</keyword>
<feature type="transmembrane region" description="Helical" evidence="1">
    <location>
        <begin position="93"/>
        <end position="114"/>
    </location>
</feature>